<keyword evidence="8 10" id="KW-1133">Transmembrane helix</keyword>
<dbReference type="PANTHER" id="PTHR33446:SF11">
    <property type="entry name" value="TONB3"/>
    <property type="match status" value="1"/>
</dbReference>
<evidence type="ECO:0000256" key="4">
    <source>
        <dbReference type="ARBA" id="ARBA00022475"/>
    </source>
</evidence>
<evidence type="ECO:0000256" key="8">
    <source>
        <dbReference type="ARBA" id="ARBA00022989"/>
    </source>
</evidence>
<reference evidence="13" key="1">
    <citation type="submission" date="2015-08" db="EMBL/GenBank/DDBJ databases">
        <authorList>
            <person name="Varghese N."/>
        </authorList>
    </citation>
    <scope>NUCLEOTIDE SEQUENCE [LARGE SCALE GENOMIC DNA]</scope>
    <source>
        <strain evidence="13">JCM 18476</strain>
    </source>
</reference>
<dbReference type="PROSITE" id="PS52015">
    <property type="entry name" value="TONB_CTD"/>
    <property type="match status" value="1"/>
</dbReference>
<proteinExistence type="inferred from homology"/>
<comment type="similarity">
    <text evidence="2">Belongs to the TonB family.</text>
</comment>
<accession>A0A0K6ISQ5</accession>
<evidence type="ECO:0000256" key="6">
    <source>
        <dbReference type="ARBA" id="ARBA00022692"/>
    </source>
</evidence>
<evidence type="ECO:0000256" key="1">
    <source>
        <dbReference type="ARBA" id="ARBA00004383"/>
    </source>
</evidence>
<evidence type="ECO:0000313" key="12">
    <source>
        <dbReference type="EMBL" id="CUB06128.1"/>
    </source>
</evidence>
<evidence type="ECO:0000256" key="3">
    <source>
        <dbReference type="ARBA" id="ARBA00022448"/>
    </source>
</evidence>
<dbReference type="GO" id="GO:0015031">
    <property type="term" value="P:protein transport"/>
    <property type="evidence" value="ECO:0007669"/>
    <property type="project" value="UniProtKB-KW"/>
</dbReference>
<dbReference type="Pfam" id="PF03544">
    <property type="entry name" value="TonB_C"/>
    <property type="match status" value="1"/>
</dbReference>
<organism evidence="12 13">
    <name type="scientific">Marinomonas fungiae</name>
    <dbReference type="NCBI Taxonomy" id="1137284"/>
    <lineage>
        <taxon>Bacteria</taxon>
        <taxon>Pseudomonadati</taxon>
        <taxon>Pseudomonadota</taxon>
        <taxon>Gammaproteobacteria</taxon>
        <taxon>Oceanospirillales</taxon>
        <taxon>Oceanospirillaceae</taxon>
        <taxon>Marinomonas</taxon>
    </lineage>
</organism>
<evidence type="ECO:0000313" key="13">
    <source>
        <dbReference type="Proteomes" id="UP000182769"/>
    </source>
</evidence>
<evidence type="ECO:0000256" key="2">
    <source>
        <dbReference type="ARBA" id="ARBA00006555"/>
    </source>
</evidence>
<dbReference type="SUPFAM" id="SSF74653">
    <property type="entry name" value="TolA/TonB C-terminal domain"/>
    <property type="match status" value="1"/>
</dbReference>
<dbReference type="InterPro" id="IPR006260">
    <property type="entry name" value="TonB/TolA_C"/>
</dbReference>
<dbReference type="AlphaFoldDB" id="A0A0K6ISQ5"/>
<keyword evidence="5" id="KW-0997">Cell inner membrane</keyword>
<keyword evidence="7" id="KW-0653">Protein transport</keyword>
<dbReference type="GO" id="GO:0055085">
    <property type="term" value="P:transmembrane transport"/>
    <property type="evidence" value="ECO:0007669"/>
    <property type="project" value="InterPro"/>
</dbReference>
<dbReference type="InterPro" id="IPR051045">
    <property type="entry name" value="TonB-dependent_transducer"/>
</dbReference>
<feature type="transmembrane region" description="Helical" evidence="10">
    <location>
        <begin position="7"/>
        <end position="27"/>
    </location>
</feature>
<dbReference type="OrthoDB" id="9803361at2"/>
<protein>
    <submittedName>
        <fullName evidence="12">TonB family C-terminal domain</fullName>
    </submittedName>
</protein>
<dbReference type="GO" id="GO:0098797">
    <property type="term" value="C:plasma membrane protein complex"/>
    <property type="evidence" value="ECO:0007669"/>
    <property type="project" value="TreeGrafter"/>
</dbReference>
<sequence length="287" mass="32483">MRTIDRFSITLFIAISLHLVAITLVNFDFSLGQAVPRKALEVTLVQHKSEAPKEADFIAQANQQASGTELRKQKLTTTETAQFRADEIQDITPPVQPELASAEPVKDPELIASRNQSDVFRVLDDPEQQNKTLEEQFIGKTQVPSRLSSDIATLEALLDQQRQSYAKRPRIRRLTSVSAKSAIDAKYLDDWRRKIERIGNIHYPSEAKQNHLYGQLRLAVSVLPNGYVDSIEVLHSSGVRVLDDAAMRIVRLAEPFDAFPSELKKEVDQLEIIRTWQFVPGDQLRSQ</sequence>
<keyword evidence="4" id="KW-1003">Cell membrane</keyword>
<evidence type="ECO:0000256" key="9">
    <source>
        <dbReference type="ARBA" id="ARBA00023136"/>
    </source>
</evidence>
<dbReference type="InterPro" id="IPR037682">
    <property type="entry name" value="TonB_C"/>
</dbReference>
<evidence type="ECO:0000256" key="7">
    <source>
        <dbReference type="ARBA" id="ARBA00022927"/>
    </source>
</evidence>
<name>A0A0K6ISQ5_9GAMM</name>
<dbReference type="GO" id="GO:0031992">
    <property type="term" value="F:energy transducer activity"/>
    <property type="evidence" value="ECO:0007669"/>
    <property type="project" value="TreeGrafter"/>
</dbReference>
<evidence type="ECO:0000256" key="10">
    <source>
        <dbReference type="SAM" id="Phobius"/>
    </source>
</evidence>
<keyword evidence="13" id="KW-1185">Reference proteome</keyword>
<gene>
    <name evidence="12" type="ORF">Ga0061065_11551</name>
</gene>
<evidence type="ECO:0000259" key="11">
    <source>
        <dbReference type="PROSITE" id="PS52015"/>
    </source>
</evidence>
<dbReference type="EMBL" id="CYHG01000015">
    <property type="protein sequence ID" value="CUB06128.1"/>
    <property type="molecule type" value="Genomic_DNA"/>
</dbReference>
<comment type="subcellular location">
    <subcellularLocation>
        <location evidence="1">Cell inner membrane</location>
        <topology evidence="1">Single-pass membrane protein</topology>
        <orientation evidence="1">Periplasmic side</orientation>
    </subcellularLocation>
</comment>
<feature type="domain" description="TonB C-terminal" evidence="11">
    <location>
        <begin position="188"/>
        <end position="287"/>
    </location>
</feature>
<keyword evidence="6 10" id="KW-0812">Transmembrane</keyword>
<evidence type="ECO:0000256" key="5">
    <source>
        <dbReference type="ARBA" id="ARBA00022519"/>
    </source>
</evidence>
<dbReference type="RefSeq" id="WP_055464422.1">
    <property type="nucleotide sequence ID" value="NZ_CYHG01000015.1"/>
</dbReference>
<dbReference type="Proteomes" id="UP000182769">
    <property type="component" value="Unassembled WGS sequence"/>
</dbReference>
<dbReference type="PANTHER" id="PTHR33446">
    <property type="entry name" value="PROTEIN TONB-RELATED"/>
    <property type="match status" value="1"/>
</dbReference>
<dbReference type="Gene3D" id="3.30.1150.10">
    <property type="match status" value="1"/>
</dbReference>
<keyword evidence="9 10" id="KW-0472">Membrane</keyword>
<dbReference type="NCBIfam" id="TIGR01352">
    <property type="entry name" value="tonB_Cterm"/>
    <property type="match status" value="1"/>
</dbReference>
<dbReference type="STRING" id="1137284.GCA_001418205_03410"/>
<keyword evidence="3" id="KW-0813">Transport</keyword>